<dbReference type="InterPro" id="IPR007627">
    <property type="entry name" value="RNA_pol_sigma70_r2"/>
</dbReference>
<dbReference type="Pfam" id="PF04542">
    <property type="entry name" value="Sigma70_r2"/>
    <property type="match status" value="1"/>
</dbReference>
<evidence type="ECO:0000259" key="6">
    <source>
        <dbReference type="Pfam" id="PF04542"/>
    </source>
</evidence>
<keyword evidence="5" id="KW-0804">Transcription</keyword>
<evidence type="ECO:0000256" key="5">
    <source>
        <dbReference type="ARBA" id="ARBA00023163"/>
    </source>
</evidence>
<reference evidence="8 9" key="1">
    <citation type="submission" date="2020-05" db="EMBL/GenBank/DDBJ databases">
        <title>Hymenobacter terrestris sp. nov. and Hymenobacter lapidiphilus sp. nov., isolated from regoliths in Antarctica.</title>
        <authorList>
            <person name="Sedlacek I."/>
            <person name="Pantucek R."/>
            <person name="Zeman M."/>
            <person name="Holochova P."/>
            <person name="Kralova S."/>
            <person name="Stankova E."/>
            <person name="Sedo O."/>
            <person name="Micenkova L."/>
            <person name="Svec P."/>
            <person name="Gupta V."/>
            <person name="Sood U."/>
            <person name="Korpole U.S."/>
            <person name="Lal R."/>
        </authorList>
    </citation>
    <scope>NUCLEOTIDE SEQUENCE [LARGE SCALE GENOMIC DNA]</scope>
    <source>
        <strain evidence="8 9">P5342</strain>
    </source>
</reference>
<dbReference type="PANTHER" id="PTHR43133:SF62">
    <property type="entry name" value="RNA POLYMERASE SIGMA FACTOR SIGZ"/>
    <property type="match status" value="1"/>
</dbReference>
<sequence>MLLSEQELVQRLVNREARAMTVFYQQFGRALHAAVWRVVRNQQCAEDVLQESLVKVWVSIGSYDPAQSRLLTWAATICRNAAIDYVRTGRHRAQLRTATLEDTSGWQFVAPPDFRPEHIGVRELLVGLRYEHRRVLDLLYLRGYTQLEAAEELQVPLGTVKTWSLGARHQLARLPL</sequence>
<proteinExistence type="inferred from homology"/>
<dbReference type="Pfam" id="PF04545">
    <property type="entry name" value="Sigma70_r4"/>
    <property type="match status" value="1"/>
</dbReference>
<evidence type="ECO:0000256" key="4">
    <source>
        <dbReference type="ARBA" id="ARBA00023125"/>
    </source>
</evidence>
<dbReference type="InterPro" id="IPR039425">
    <property type="entry name" value="RNA_pol_sigma-70-like"/>
</dbReference>
<dbReference type="GO" id="GO:0003677">
    <property type="term" value="F:DNA binding"/>
    <property type="evidence" value="ECO:0007669"/>
    <property type="project" value="UniProtKB-KW"/>
</dbReference>
<dbReference type="InterPro" id="IPR013325">
    <property type="entry name" value="RNA_pol_sigma_r2"/>
</dbReference>
<feature type="domain" description="RNA polymerase sigma-70 region 4" evidence="7">
    <location>
        <begin position="125"/>
        <end position="162"/>
    </location>
</feature>
<accession>A0A7Y7PMB3</accession>
<evidence type="ECO:0000256" key="3">
    <source>
        <dbReference type="ARBA" id="ARBA00023082"/>
    </source>
</evidence>
<evidence type="ECO:0000313" key="8">
    <source>
        <dbReference type="EMBL" id="NVO30277.1"/>
    </source>
</evidence>
<evidence type="ECO:0000256" key="2">
    <source>
        <dbReference type="ARBA" id="ARBA00023015"/>
    </source>
</evidence>
<dbReference type="RefSeq" id="WP_176906975.1">
    <property type="nucleotide sequence ID" value="NZ_JABKAU010000004.1"/>
</dbReference>
<dbReference type="EMBL" id="JABKAU010000004">
    <property type="protein sequence ID" value="NVO30277.1"/>
    <property type="molecule type" value="Genomic_DNA"/>
</dbReference>
<organism evidence="8 9">
    <name type="scientific">Hymenobacter lapidiphilus</name>
    <dbReference type="NCBI Taxonomy" id="2608003"/>
    <lineage>
        <taxon>Bacteria</taxon>
        <taxon>Pseudomonadati</taxon>
        <taxon>Bacteroidota</taxon>
        <taxon>Cytophagia</taxon>
        <taxon>Cytophagales</taxon>
        <taxon>Hymenobacteraceae</taxon>
        <taxon>Hymenobacter</taxon>
    </lineage>
</organism>
<dbReference type="GO" id="GO:0016987">
    <property type="term" value="F:sigma factor activity"/>
    <property type="evidence" value="ECO:0007669"/>
    <property type="project" value="UniProtKB-KW"/>
</dbReference>
<keyword evidence="9" id="KW-1185">Reference proteome</keyword>
<dbReference type="AlphaFoldDB" id="A0A7Y7PMB3"/>
<keyword evidence="4" id="KW-0238">DNA-binding</keyword>
<comment type="similarity">
    <text evidence="1">Belongs to the sigma-70 factor family. ECF subfamily.</text>
</comment>
<dbReference type="SUPFAM" id="SSF88659">
    <property type="entry name" value="Sigma3 and sigma4 domains of RNA polymerase sigma factors"/>
    <property type="match status" value="1"/>
</dbReference>
<feature type="domain" description="RNA polymerase sigma-70 region 2" evidence="6">
    <location>
        <begin position="23"/>
        <end position="90"/>
    </location>
</feature>
<dbReference type="SUPFAM" id="SSF88946">
    <property type="entry name" value="Sigma2 domain of RNA polymerase sigma factors"/>
    <property type="match status" value="1"/>
</dbReference>
<dbReference type="InterPro" id="IPR013324">
    <property type="entry name" value="RNA_pol_sigma_r3/r4-like"/>
</dbReference>
<dbReference type="InterPro" id="IPR036388">
    <property type="entry name" value="WH-like_DNA-bd_sf"/>
</dbReference>
<evidence type="ECO:0000259" key="7">
    <source>
        <dbReference type="Pfam" id="PF04545"/>
    </source>
</evidence>
<dbReference type="PANTHER" id="PTHR43133">
    <property type="entry name" value="RNA POLYMERASE ECF-TYPE SIGMA FACTO"/>
    <property type="match status" value="1"/>
</dbReference>
<dbReference type="InterPro" id="IPR007630">
    <property type="entry name" value="RNA_pol_sigma70_r4"/>
</dbReference>
<evidence type="ECO:0000256" key="1">
    <source>
        <dbReference type="ARBA" id="ARBA00010641"/>
    </source>
</evidence>
<dbReference type="Gene3D" id="1.10.10.10">
    <property type="entry name" value="Winged helix-like DNA-binding domain superfamily/Winged helix DNA-binding domain"/>
    <property type="match status" value="1"/>
</dbReference>
<protein>
    <submittedName>
        <fullName evidence="8">RNA polymerase sigma factor</fullName>
    </submittedName>
</protein>
<dbReference type="NCBIfam" id="TIGR02937">
    <property type="entry name" value="sigma70-ECF"/>
    <property type="match status" value="1"/>
</dbReference>
<evidence type="ECO:0000313" key="9">
    <source>
        <dbReference type="Proteomes" id="UP000565521"/>
    </source>
</evidence>
<dbReference type="Proteomes" id="UP000565521">
    <property type="component" value="Unassembled WGS sequence"/>
</dbReference>
<dbReference type="Gene3D" id="1.10.1740.10">
    <property type="match status" value="1"/>
</dbReference>
<name>A0A7Y7PMB3_9BACT</name>
<dbReference type="InterPro" id="IPR014284">
    <property type="entry name" value="RNA_pol_sigma-70_dom"/>
</dbReference>
<comment type="caution">
    <text evidence="8">The sequence shown here is derived from an EMBL/GenBank/DDBJ whole genome shotgun (WGS) entry which is preliminary data.</text>
</comment>
<keyword evidence="2" id="KW-0805">Transcription regulation</keyword>
<gene>
    <name evidence="8" type="ORF">HW554_03580</name>
</gene>
<dbReference type="GO" id="GO:0006352">
    <property type="term" value="P:DNA-templated transcription initiation"/>
    <property type="evidence" value="ECO:0007669"/>
    <property type="project" value="InterPro"/>
</dbReference>
<keyword evidence="3" id="KW-0731">Sigma factor</keyword>